<protein>
    <submittedName>
        <fullName evidence="6">4Fe-4S binding protein</fullName>
    </submittedName>
</protein>
<feature type="transmembrane region" description="Helical" evidence="4">
    <location>
        <begin position="584"/>
        <end position="602"/>
    </location>
</feature>
<sequence length="703" mass="78790">MTLIVSSGFLHAGVMDKAAMEKAFPSPYVVGDKDETLPVWPLYQQISTDTPLVGYAFESIDLAAIPGFAGIPFNLLVAIDPNGSFLSVRVLSHHEPVFLEGLGEKPLIDFAQQYTGISLMQNIKIDAKPTLGSANNSANAYIDGVTKATASVRIFNQSLLSSSLKVAREKLGYAKGRDPDLIARIKPDMFEPMSWQELVDEGLIVKYRFSNQEVETLFAGTIGEGQDPEGAEAPDETFVELYAANLTVPTVGRNLLLPQAWEYIKNNIGSNDQLLLVLGKGRYSFVGEDFVRGKVPERLSLNQADLPIEMRDFDLDDRLSLFDLEYKLKLPDDLEGFEWKLFHVIGQAGLDPAYPAEFKLNVTRQKGWLYPESATEGLAFKVPIPEHYVAAAETDNKTWHSLWAGRKVDIVILITGLLVLTIVLVKYRILTGPAQRLRWFRPLYLLFTLVFIGWYAQGQLSIVNITGVLQALEAGRSLAFFLYDPMTVLLWAYIGITFFVWGRGTFCGWLCPFGALQELIGKLLAFIKLPQLKVSTQLDARLKWIKYIVLATILIIAIVSVPLTGSVVEIEPFKTSITLMFDRSWPFVLWAVVLLLLSLFVYKGYCRYICPLGAGLAIFGKLRIYNWLPRRSECGQPCQLCKNRCEYQSIEQSGKIDYDECFQCLDCVVIYDSDEQCVPLIVEKRQGRKLKTRKSGDDLIASS</sequence>
<evidence type="ECO:0000256" key="3">
    <source>
        <dbReference type="ARBA" id="ARBA00023136"/>
    </source>
</evidence>
<feature type="transmembrane region" description="Helical" evidence="4">
    <location>
        <begin position="439"/>
        <end position="457"/>
    </location>
</feature>
<evidence type="ECO:0000256" key="1">
    <source>
        <dbReference type="ARBA" id="ARBA00004236"/>
    </source>
</evidence>
<dbReference type="SUPFAM" id="SSF54862">
    <property type="entry name" value="4Fe-4S ferredoxins"/>
    <property type="match status" value="1"/>
</dbReference>
<accession>A0ABU9TVR4</accession>
<dbReference type="InterPro" id="IPR011399">
    <property type="entry name" value="NosR"/>
</dbReference>
<feature type="transmembrane region" description="Helical" evidence="4">
    <location>
        <begin position="410"/>
        <end position="427"/>
    </location>
</feature>
<dbReference type="PANTHER" id="PTHR30224">
    <property type="entry name" value="ELECTRON TRANSPORT PROTEIN"/>
    <property type="match status" value="1"/>
</dbReference>
<dbReference type="InterPro" id="IPR017896">
    <property type="entry name" value="4Fe4S_Fe-S-bd"/>
</dbReference>
<feature type="domain" description="FMN-binding" evidence="5">
    <location>
        <begin position="67"/>
        <end position="166"/>
    </location>
</feature>
<keyword evidence="7" id="KW-1185">Reference proteome</keyword>
<evidence type="ECO:0000256" key="4">
    <source>
        <dbReference type="SAM" id="Phobius"/>
    </source>
</evidence>
<feature type="transmembrane region" description="Helical" evidence="4">
    <location>
        <begin position="477"/>
        <end position="501"/>
    </location>
</feature>
<feature type="transmembrane region" description="Helical" evidence="4">
    <location>
        <begin position="544"/>
        <end position="564"/>
    </location>
</feature>
<evidence type="ECO:0000259" key="5">
    <source>
        <dbReference type="SMART" id="SM00900"/>
    </source>
</evidence>
<evidence type="ECO:0000256" key="2">
    <source>
        <dbReference type="ARBA" id="ARBA00022475"/>
    </source>
</evidence>
<dbReference type="SMART" id="SM00900">
    <property type="entry name" value="FMN_bind"/>
    <property type="match status" value="1"/>
</dbReference>
<keyword evidence="2" id="KW-1003">Cell membrane</keyword>
<dbReference type="InterPro" id="IPR052378">
    <property type="entry name" value="NosR_regulator"/>
</dbReference>
<dbReference type="RefSeq" id="WP_342854883.1">
    <property type="nucleotide sequence ID" value="NZ_JBBMRA010000016.1"/>
</dbReference>
<dbReference type="Pfam" id="PF04205">
    <property type="entry name" value="FMN_bind"/>
    <property type="match status" value="1"/>
</dbReference>
<reference evidence="6 7" key="1">
    <citation type="submission" date="2024-03" db="EMBL/GenBank/DDBJ databases">
        <title>Community enrichment and isolation of bacterial strains for fucoidan degradation.</title>
        <authorList>
            <person name="Sichert A."/>
        </authorList>
    </citation>
    <scope>NUCLEOTIDE SEQUENCE [LARGE SCALE GENOMIC DNA]</scope>
    <source>
        <strain evidence="6 7">AS76</strain>
    </source>
</reference>
<proteinExistence type="predicted"/>
<name>A0ABU9TVR4_9GAMM</name>
<keyword evidence="3 4" id="KW-0472">Membrane</keyword>
<evidence type="ECO:0000313" key="6">
    <source>
        <dbReference type="EMBL" id="MEM5537588.1"/>
    </source>
</evidence>
<keyword evidence="4" id="KW-0812">Transmembrane</keyword>
<evidence type="ECO:0000313" key="7">
    <source>
        <dbReference type="Proteomes" id="UP001449225"/>
    </source>
</evidence>
<comment type="subcellular location">
    <subcellularLocation>
        <location evidence="1">Cell membrane</location>
    </subcellularLocation>
</comment>
<dbReference type="Proteomes" id="UP001449225">
    <property type="component" value="Unassembled WGS sequence"/>
</dbReference>
<dbReference type="Pfam" id="PF12801">
    <property type="entry name" value="Fer4_5"/>
    <property type="match status" value="2"/>
</dbReference>
<dbReference type="InterPro" id="IPR007329">
    <property type="entry name" value="FMN-bd"/>
</dbReference>
<keyword evidence="4" id="KW-1133">Transmembrane helix</keyword>
<dbReference type="EMBL" id="JBBMRA010000016">
    <property type="protein sequence ID" value="MEM5537588.1"/>
    <property type="molecule type" value="Genomic_DNA"/>
</dbReference>
<comment type="caution">
    <text evidence="6">The sequence shown here is derived from an EMBL/GenBank/DDBJ whole genome shotgun (WGS) entry which is preliminary data.</text>
</comment>
<dbReference type="PANTHER" id="PTHR30224:SF4">
    <property type="entry name" value="ELECTRON TRANSPORT PROTEIN YCCM-RELATED"/>
    <property type="match status" value="1"/>
</dbReference>
<organism evidence="6 7">
    <name type="scientific">Neptuniibacter pectenicola</name>
    <dbReference type="NCBI Taxonomy" id="1806669"/>
    <lineage>
        <taxon>Bacteria</taxon>
        <taxon>Pseudomonadati</taxon>
        <taxon>Pseudomonadota</taxon>
        <taxon>Gammaproteobacteria</taxon>
        <taxon>Oceanospirillales</taxon>
        <taxon>Oceanospirillaceae</taxon>
        <taxon>Neptuniibacter</taxon>
    </lineage>
</organism>
<gene>
    <name evidence="6" type="ORF">WNY58_14455</name>
</gene>
<dbReference type="PIRSF" id="PIRSF036354">
    <property type="entry name" value="NosR"/>
    <property type="match status" value="1"/>
</dbReference>